<dbReference type="Pfam" id="PF07219">
    <property type="entry name" value="HemY_N"/>
    <property type="match status" value="1"/>
</dbReference>
<dbReference type="Proteomes" id="UP000219439">
    <property type="component" value="Unassembled WGS sequence"/>
</dbReference>
<gene>
    <name evidence="8" type="ORF">SAMN06265368_2933</name>
</gene>
<name>A0A285PEI0_9HYPH</name>
<feature type="transmembrane region" description="Helical" evidence="6">
    <location>
        <begin position="45"/>
        <end position="66"/>
    </location>
</feature>
<feature type="compositionally biased region" description="Basic and acidic residues" evidence="5">
    <location>
        <begin position="548"/>
        <end position="570"/>
    </location>
</feature>
<dbReference type="EMBL" id="OBEL01000003">
    <property type="protein sequence ID" value="SNZ19838.1"/>
    <property type="molecule type" value="Genomic_DNA"/>
</dbReference>
<proteinExistence type="predicted"/>
<sequence>MIKTLIFIALLLVIAFGGAWLADRPGVVTVDWLDYRVEVTFLTGVVAFFTSLVVAIAIWITIRTIWLSPKMVGGFFSSRRRDKGYKALSTGMIAVGVGDLALAQKQAAKARKLIGQEPMTLMLEAQTAQLAGNVTKARQSFESMLDHDDTRALGRRGLFIEAQRRGDGEEAMEMARSAMEGGKSANWAGAALFDMQTAAGDWSAALVTLSQNQSAKQITKDEFRRKRAVILTAQAQEVEQSGGSDQDMRPLLLEATKLAPGLTAAAILSSKVLKSLGEQRKAGKIVEAAWKQAPHPDLAIAYADIKSDGTALDRLKYVRSLTGLMPDDLESKLALAKASLEAREWIDARAILEPLAEEHLTPRICMLMAQLEEGQEGDFGRVREWLARAVSAHRDPAWTADGQVSESWKPTSPVTGKLDAFEWKVPVQELANYDRPLIDADNAEATSDEEEVVLLAPSEVSETKDDEAVATVVDDKVEVLAPEGKEVEPEVEADEPVSEDADKEPIVVDASDDEDDGKDSGEAEESSEEKDISDDEDQKEVEFAMPHAPDDPGPKKKEVPNTPEKRFRLF</sequence>
<dbReference type="InterPro" id="IPR016982">
    <property type="entry name" value="Mms48"/>
</dbReference>
<evidence type="ECO:0000256" key="5">
    <source>
        <dbReference type="SAM" id="MobiDB-lite"/>
    </source>
</evidence>
<dbReference type="InterPro" id="IPR010817">
    <property type="entry name" value="HemY_N"/>
</dbReference>
<accession>A0A285PEI0</accession>
<evidence type="ECO:0000256" key="4">
    <source>
        <dbReference type="ARBA" id="ARBA00023136"/>
    </source>
</evidence>
<evidence type="ECO:0000256" key="1">
    <source>
        <dbReference type="ARBA" id="ARBA00004370"/>
    </source>
</evidence>
<evidence type="ECO:0000256" key="2">
    <source>
        <dbReference type="ARBA" id="ARBA00022692"/>
    </source>
</evidence>
<keyword evidence="3 6" id="KW-1133">Transmembrane helix</keyword>
<evidence type="ECO:0000259" key="7">
    <source>
        <dbReference type="Pfam" id="PF07219"/>
    </source>
</evidence>
<protein>
    <submittedName>
        <fullName evidence="8">HemY protein</fullName>
    </submittedName>
</protein>
<dbReference type="GO" id="GO:0016020">
    <property type="term" value="C:membrane"/>
    <property type="evidence" value="ECO:0007669"/>
    <property type="project" value="UniProtKB-SubCell"/>
</dbReference>
<feature type="compositionally biased region" description="Acidic residues" evidence="5">
    <location>
        <begin position="489"/>
        <end position="502"/>
    </location>
</feature>
<feature type="compositionally biased region" description="Acidic residues" evidence="5">
    <location>
        <begin position="510"/>
        <end position="539"/>
    </location>
</feature>
<keyword evidence="4 6" id="KW-0472">Membrane</keyword>
<feature type="transmembrane region" description="Helical" evidence="6">
    <location>
        <begin position="87"/>
        <end position="103"/>
    </location>
</feature>
<dbReference type="AlphaFoldDB" id="A0A285PEI0"/>
<feature type="region of interest" description="Disordered" evidence="5">
    <location>
        <begin position="479"/>
        <end position="570"/>
    </location>
</feature>
<keyword evidence="2 6" id="KW-0812">Transmembrane</keyword>
<feature type="domain" description="HemY N-terminal" evidence="7">
    <location>
        <begin position="26"/>
        <end position="132"/>
    </location>
</feature>
<organism evidence="8 9">
    <name type="scientific">Cohaesibacter gelatinilyticus</name>
    <dbReference type="NCBI Taxonomy" id="372072"/>
    <lineage>
        <taxon>Bacteria</taxon>
        <taxon>Pseudomonadati</taxon>
        <taxon>Pseudomonadota</taxon>
        <taxon>Alphaproteobacteria</taxon>
        <taxon>Hyphomicrobiales</taxon>
        <taxon>Cohaesibacteraceae</taxon>
    </lineage>
</organism>
<evidence type="ECO:0000256" key="3">
    <source>
        <dbReference type="ARBA" id="ARBA00022989"/>
    </source>
</evidence>
<dbReference type="SUPFAM" id="SSF48452">
    <property type="entry name" value="TPR-like"/>
    <property type="match status" value="1"/>
</dbReference>
<reference evidence="8 9" key="1">
    <citation type="submission" date="2017-09" db="EMBL/GenBank/DDBJ databases">
        <authorList>
            <person name="Ehlers B."/>
            <person name="Leendertz F.H."/>
        </authorList>
    </citation>
    <scope>NUCLEOTIDE SEQUENCE [LARGE SCALE GENOMIC DNA]</scope>
    <source>
        <strain evidence="8 9">DSM 18289</strain>
    </source>
</reference>
<comment type="subcellular location">
    <subcellularLocation>
        <location evidence="1">Membrane</location>
    </subcellularLocation>
</comment>
<feature type="compositionally biased region" description="Basic and acidic residues" evidence="5">
    <location>
        <begin position="479"/>
        <end position="488"/>
    </location>
</feature>
<evidence type="ECO:0000313" key="8">
    <source>
        <dbReference type="EMBL" id="SNZ19838.1"/>
    </source>
</evidence>
<dbReference type="RefSeq" id="WP_097154214.1">
    <property type="nucleotide sequence ID" value="NZ_OBEL01000003.1"/>
</dbReference>
<evidence type="ECO:0000313" key="9">
    <source>
        <dbReference type="Proteomes" id="UP000219439"/>
    </source>
</evidence>
<dbReference type="Gene3D" id="1.25.40.10">
    <property type="entry name" value="Tetratricopeptide repeat domain"/>
    <property type="match status" value="1"/>
</dbReference>
<dbReference type="OrthoDB" id="9798343at2"/>
<keyword evidence="9" id="KW-1185">Reference proteome</keyword>
<evidence type="ECO:0000256" key="6">
    <source>
        <dbReference type="SAM" id="Phobius"/>
    </source>
</evidence>
<dbReference type="PIRSF" id="PIRSF031802">
    <property type="entry name" value="UCP031802"/>
    <property type="match status" value="1"/>
</dbReference>
<dbReference type="InterPro" id="IPR011990">
    <property type="entry name" value="TPR-like_helical_dom_sf"/>
</dbReference>